<gene>
    <name evidence="3" type="ORF">EV643_12557</name>
</gene>
<dbReference type="RefSeq" id="WP_133804714.1">
    <property type="nucleotide sequence ID" value="NZ_SNWQ01000025.1"/>
</dbReference>
<dbReference type="InterPro" id="IPR025495">
    <property type="entry name" value="DUF4386"/>
</dbReference>
<evidence type="ECO:0000256" key="1">
    <source>
        <dbReference type="SAM" id="MobiDB-lite"/>
    </source>
</evidence>
<feature type="region of interest" description="Disordered" evidence="1">
    <location>
        <begin position="1"/>
        <end position="27"/>
    </location>
</feature>
<dbReference type="Pfam" id="PF14329">
    <property type="entry name" value="DUF4386"/>
    <property type="match status" value="1"/>
</dbReference>
<keyword evidence="2" id="KW-1133">Transmembrane helix</keyword>
<dbReference type="AlphaFoldDB" id="A0A4R6JFP6"/>
<keyword evidence="2" id="KW-0472">Membrane</keyword>
<dbReference type="EMBL" id="SNWQ01000025">
    <property type="protein sequence ID" value="TDO34800.1"/>
    <property type="molecule type" value="Genomic_DNA"/>
</dbReference>
<reference evidence="3 4" key="1">
    <citation type="submission" date="2019-03" db="EMBL/GenBank/DDBJ databases">
        <title>Genomic Encyclopedia of Type Strains, Phase III (KMG-III): the genomes of soil and plant-associated and newly described type strains.</title>
        <authorList>
            <person name="Whitman W."/>
        </authorList>
    </citation>
    <scope>NUCLEOTIDE SEQUENCE [LARGE SCALE GENOMIC DNA]</scope>
    <source>
        <strain evidence="3 4">VKM Ac-2527</strain>
    </source>
</reference>
<evidence type="ECO:0000313" key="4">
    <source>
        <dbReference type="Proteomes" id="UP000295388"/>
    </source>
</evidence>
<organism evidence="3 4">
    <name type="scientific">Kribbella caucasensis</name>
    <dbReference type="NCBI Taxonomy" id="2512215"/>
    <lineage>
        <taxon>Bacteria</taxon>
        <taxon>Bacillati</taxon>
        <taxon>Actinomycetota</taxon>
        <taxon>Actinomycetes</taxon>
        <taxon>Propionibacteriales</taxon>
        <taxon>Kribbellaceae</taxon>
        <taxon>Kribbella</taxon>
    </lineage>
</organism>
<feature type="transmembrane region" description="Helical" evidence="2">
    <location>
        <begin position="109"/>
        <end position="136"/>
    </location>
</feature>
<feature type="transmembrane region" description="Helical" evidence="2">
    <location>
        <begin position="75"/>
        <end position="97"/>
    </location>
</feature>
<feature type="transmembrane region" description="Helical" evidence="2">
    <location>
        <begin position="218"/>
        <end position="237"/>
    </location>
</feature>
<feature type="transmembrane region" description="Helical" evidence="2">
    <location>
        <begin position="36"/>
        <end position="55"/>
    </location>
</feature>
<name>A0A4R6JFP6_9ACTN</name>
<dbReference type="OrthoDB" id="1176146at2"/>
<feature type="transmembrane region" description="Helical" evidence="2">
    <location>
        <begin position="192"/>
        <end position="212"/>
    </location>
</feature>
<keyword evidence="4" id="KW-1185">Reference proteome</keyword>
<protein>
    <submittedName>
        <fullName evidence="3">Uncharacterized protein DUF4386</fullName>
    </submittedName>
</protein>
<accession>A0A4R6JFP6</accession>
<sequence length="255" mass="26587">MTTTATPPISGDRGRGVVPTEARDPRTGSRMWTSRLIGALFLAGFLIYGAGSILVNSVVGAPDFLAGVGAQQTTLALGAFLMIATTAVDIGKAVLFFPVLERHGKRTAVAYLATMIFEMAMMTVGVLALLMIIPLADQADGGQLGPDAAQALGSLAVDANETAYQIGQLSLAFGCLFLCALLFRTGLVPKWLAGWGLVGYALHMAGAAAEVFGAPISLVLLIPGGIFEVTLAIWLLIKGFTPTAYNRSLVTQAEE</sequence>
<proteinExistence type="predicted"/>
<feature type="transmembrane region" description="Helical" evidence="2">
    <location>
        <begin position="162"/>
        <end position="183"/>
    </location>
</feature>
<keyword evidence="2" id="KW-0812">Transmembrane</keyword>
<evidence type="ECO:0000256" key="2">
    <source>
        <dbReference type="SAM" id="Phobius"/>
    </source>
</evidence>
<comment type="caution">
    <text evidence="3">The sequence shown here is derived from an EMBL/GenBank/DDBJ whole genome shotgun (WGS) entry which is preliminary data.</text>
</comment>
<dbReference type="Proteomes" id="UP000295388">
    <property type="component" value="Unassembled WGS sequence"/>
</dbReference>
<evidence type="ECO:0000313" key="3">
    <source>
        <dbReference type="EMBL" id="TDO34800.1"/>
    </source>
</evidence>